<dbReference type="InParanoid" id="A0A1X7VVV6"/>
<protein>
    <recommendedName>
        <fullName evidence="12">Phosphoserine aminotransferase</fullName>
        <ecNumber evidence="12">2.6.1.52</ecNumber>
    </recommendedName>
</protein>
<comment type="catalytic activity">
    <reaction evidence="10 12">
        <text>O-phospho-L-serine + 2-oxoglutarate = 3-phosphooxypyruvate + L-glutamate</text>
        <dbReference type="Rhea" id="RHEA:14329"/>
        <dbReference type="ChEBI" id="CHEBI:16810"/>
        <dbReference type="ChEBI" id="CHEBI:18110"/>
        <dbReference type="ChEBI" id="CHEBI:29985"/>
        <dbReference type="ChEBI" id="CHEBI:57524"/>
        <dbReference type="EC" id="2.6.1.52"/>
    </reaction>
</comment>
<dbReference type="SUPFAM" id="SSF53383">
    <property type="entry name" value="PLP-dependent transferases"/>
    <property type="match status" value="1"/>
</dbReference>
<evidence type="ECO:0000313" key="14">
    <source>
        <dbReference type="EnsemblMetazoa" id="Aqu2.1.43538_001"/>
    </source>
</evidence>
<comment type="cofactor">
    <cofactor evidence="1 11">
        <name>pyridoxal 5'-phosphate</name>
        <dbReference type="ChEBI" id="CHEBI:597326"/>
    </cofactor>
</comment>
<dbReference type="KEGG" id="aqu:100633156"/>
<evidence type="ECO:0000313" key="15">
    <source>
        <dbReference type="Proteomes" id="UP000007879"/>
    </source>
</evidence>
<accession>A0A1X7VVV6</accession>
<dbReference type="FunFam" id="3.40.640.10:FF:000010">
    <property type="entry name" value="Phosphoserine aminotransferase"/>
    <property type="match status" value="1"/>
</dbReference>
<dbReference type="GO" id="GO:0030170">
    <property type="term" value="F:pyridoxal phosphate binding"/>
    <property type="evidence" value="ECO:0007669"/>
    <property type="project" value="TreeGrafter"/>
</dbReference>
<dbReference type="UniPathway" id="UPA00244">
    <property type="reaction ID" value="UER00311"/>
</dbReference>
<dbReference type="PANTHER" id="PTHR43247">
    <property type="entry name" value="PHOSPHOSERINE AMINOTRANSFERASE"/>
    <property type="match status" value="1"/>
</dbReference>
<dbReference type="Proteomes" id="UP000007879">
    <property type="component" value="Unassembled WGS sequence"/>
</dbReference>
<evidence type="ECO:0000256" key="10">
    <source>
        <dbReference type="ARBA" id="ARBA00049007"/>
    </source>
</evidence>
<dbReference type="Gene3D" id="3.40.640.10">
    <property type="entry name" value="Type I PLP-dependent aspartate aminotransferase-like (Major domain)"/>
    <property type="match status" value="1"/>
</dbReference>
<sequence>MERKPERKPEDVVNFAAGPAKLPREVLLEAQVAALNWEGTGIGVMELSHRSKEFDRIQNECIGTLRRLIQIPDNYKVLLLQGGGTGEFAALPLNLTQSSDEVADYFVTGTWSQKSAKEAEKYIKVNYVLPKTSKYIEVPHESKWQLTPEASYVYYCDNETVHGVEFPSIPNVGEGKTLVCDMSSNFLTRPIDVSKYGVIFAGAQKNVGCSGVTIVIIREDLIGKTRKNCPIILDYTVQAGINSLYNTPCTWAVYILGQVLKWVEKQGGVTAMQANSATKSTMVFDVIASSNGFYYLPVAENSRSRVNVPFRVGSEENREKLEAEFLEEASSRGLLQLKGHRSVGGIRASLYNALMPNDVEKLTTFMKEFMEKKK</sequence>
<dbReference type="PIRSF" id="PIRSF000525">
    <property type="entry name" value="SerC"/>
    <property type="match status" value="1"/>
</dbReference>
<gene>
    <name evidence="14" type="primary">100633156</name>
</gene>
<dbReference type="AlphaFoldDB" id="A0A1X7VVV6"/>
<dbReference type="NCBIfam" id="TIGR01364">
    <property type="entry name" value="serC_1"/>
    <property type="match status" value="1"/>
</dbReference>
<dbReference type="OrthoDB" id="1703350at2759"/>
<dbReference type="STRING" id="400682.A0A1X7VVV6"/>
<dbReference type="PROSITE" id="PS00595">
    <property type="entry name" value="AA_TRANSFER_CLASS_5"/>
    <property type="match status" value="1"/>
</dbReference>
<dbReference type="InterPro" id="IPR015424">
    <property type="entry name" value="PyrdxlP-dep_Trfase"/>
</dbReference>
<dbReference type="InterPro" id="IPR020578">
    <property type="entry name" value="Aminotrans_V_PyrdxlP_BS"/>
</dbReference>
<comment type="pathway">
    <text evidence="2 12">Amino-acid biosynthesis; L-serine biosynthesis; L-serine from 3-phospho-D-glycerate: step 2/3.</text>
</comment>
<dbReference type="InterPro" id="IPR000192">
    <property type="entry name" value="Aminotrans_V_dom"/>
</dbReference>
<dbReference type="FunFam" id="3.90.1150.10:FF:000006">
    <property type="entry name" value="Phosphoserine aminotransferase"/>
    <property type="match status" value="1"/>
</dbReference>
<evidence type="ECO:0000256" key="6">
    <source>
        <dbReference type="ARBA" id="ARBA00022679"/>
    </source>
</evidence>
<comment type="catalytic activity">
    <reaction evidence="9">
        <text>4-(phosphooxy)-L-threonine + 2-oxoglutarate = (R)-3-hydroxy-2-oxo-4-phosphooxybutanoate + L-glutamate</text>
        <dbReference type="Rhea" id="RHEA:16573"/>
        <dbReference type="ChEBI" id="CHEBI:16810"/>
        <dbReference type="ChEBI" id="CHEBI:29985"/>
        <dbReference type="ChEBI" id="CHEBI:58452"/>
        <dbReference type="ChEBI" id="CHEBI:58538"/>
        <dbReference type="EC" id="2.6.1.52"/>
    </reaction>
</comment>
<evidence type="ECO:0000256" key="1">
    <source>
        <dbReference type="ARBA" id="ARBA00001933"/>
    </source>
</evidence>
<dbReference type="InterPro" id="IPR022278">
    <property type="entry name" value="Pser_aminoTfrase"/>
</dbReference>
<evidence type="ECO:0000259" key="13">
    <source>
        <dbReference type="Pfam" id="PF00266"/>
    </source>
</evidence>
<organism evidence="14">
    <name type="scientific">Amphimedon queenslandica</name>
    <name type="common">Sponge</name>
    <dbReference type="NCBI Taxonomy" id="400682"/>
    <lineage>
        <taxon>Eukaryota</taxon>
        <taxon>Metazoa</taxon>
        <taxon>Porifera</taxon>
        <taxon>Demospongiae</taxon>
        <taxon>Heteroscleromorpha</taxon>
        <taxon>Haplosclerida</taxon>
        <taxon>Niphatidae</taxon>
        <taxon>Amphimedon</taxon>
    </lineage>
</organism>
<dbReference type="GO" id="GO:0005737">
    <property type="term" value="C:cytoplasm"/>
    <property type="evidence" value="ECO:0007669"/>
    <property type="project" value="TreeGrafter"/>
</dbReference>
<dbReference type="EnsemblMetazoa" id="Aqu2.1.43538_001">
    <property type="protein sequence ID" value="Aqu2.1.43538_001"/>
    <property type="gene ID" value="Aqu2.1.43538"/>
</dbReference>
<evidence type="ECO:0000256" key="9">
    <source>
        <dbReference type="ARBA" id="ARBA00047630"/>
    </source>
</evidence>
<evidence type="ECO:0000256" key="12">
    <source>
        <dbReference type="RuleBase" id="RU004505"/>
    </source>
</evidence>
<evidence type="ECO:0000256" key="7">
    <source>
        <dbReference type="ARBA" id="ARBA00022898"/>
    </source>
</evidence>
<evidence type="ECO:0000256" key="11">
    <source>
        <dbReference type="RuleBase" id="RU004504"/>
    </source>
</evidence>
<dbReference type="HAMAP" id="MF_00160">
    <property type="entry name" value="SerC_aminotrans_5"/>
    <property type="match status" value="1"/>
</dbReference>
<keyword evidence="4 12" id="KW-0032">Aminotransferase</keyword>
<dbReference type="NCBIfam" id="NF003764">
    <property type="entry name" value="PRK05355.1"/>
    <property type="match status" value="1"/>
</dbReference>
<keyword evidence="6 12" id="KW-0808">Transferase</keyword>
<dbReference type="OMA" id="AFVYFCD"/>
<keyword evidence="8 12" id="KW-0718">Serine biosynthesis</keyword>
<proteinExistence type="inferred from homology"/>
<dbReference type="EC" id="2.6.1.52" evidence="12"/>
<dbReference type="GO" id="GO:0006564">
    <property type="term" value="P:L-serine biosynthetic process"/>
    <property type="evidence" value="ECO:0007669"/>
    <property type="project" value="UniProtKB-KW"/>
</dbReference>
<evidence type="ECO:0000256" key="5">
    <source>
        <dbReference type="ARBA" id="ARBA00022605"/>
    </source>
</evidence>
<reference evidence="15" key="1">
    <citation type="journal article" date="2010" name="Nature">
        <title>The Amphimedon queenslandica genome and the evolution of animal complexity.</title>
        <authorList>
            <person name="Srivastava M."/>
            <person name="Simakov O."/>
            <person name="Chapman J."/>
            <person name="Fahey B."/>
            <person name="Gauthier M.E."/>
            <person name="Mitros T."/>
            <person name="Richards G.S."/>
            <person name="Conaco C."/>
            <person name="Dacre M."/>
            <person name="Hellsten U."/>
            <person name="Larroux C."/>
            <person name="Putnam N.H."/>
            <person name="Stanke M."/>
            <person name="Adamska M."/>
            <person name="Darling A."/>
            <person name="Degnan S.M."/>
            <person name="Oakley T.H."/>
            <person name="Plachetzki D.C."/>
            <person name="Zhai Y."/>
            <person name="Adamski M."/>
            <person name="Calcino A."/>
            <person name="Cummins S.F."/>
            <person name="Goodstein D.M."/>
            <person name="Harris C."/>
            <person name="Jackson D.J."/>
            <person name="Leys S.P."/>
            <person name="Shu S."/>
            <person name="Woodcroft B.J."/>
            <person name="Vervoort M."/>
            <person name="Kosik K.S."/>
            <person name="Manning G."/>
            <person name="Degnan B.M."/>
            <person name="Rokhsar D.S."/>
        </authorList>
    </citation>
    <scope>NUCLEOTIDE SEQUENCE [LARGE SCALE GENOMIC DNA]</scope>
</reference>
<dbReference type="UniPathway" id="UPA00135">
    <property type="reaction ID" value="UER00197"/>
</dbReference>
<dbReference type="InterPro" id="IPR015422">
    <property type="entry name" value="PyrdxlP-dep_Trfase_small"/>
</dbReference>
<name>A0A1X7VVV6_AMPQE</name>
<keyword evidence="15" id="KW-1185">Reference proteome</keyword>
<dbReference type="EnsemblMetazoa" id="XM_003382883.2">
    <property type="protein sequence ID" value="XP_003382931.1"/>
    <property type="gene ID" value="LOC100633156"/>
</dbReference>
<dbReference type="eggNOG" id="KOG2790">
    <property type="taxonomic scope" value="Eukaryota"/>
</dbReference>
<evidence type="ECO:0000256" key="3">
    <source>
        <dbReference type="ARBA" id="ARBA00006904"/>
    </source>
</evidence>
<evidence type="ECO:0000256" key="4">
    <source>
        <dbReference type="ARBA" id="ARBA00022576"/>
    </source>
</evidence>
<evidence type="ECO:0000256" key="2">
    <source>
        <dbReference type="ARBA" id="ARBA00005099"/>
    </source>
</evidence>
<keyword evidence="7" id="KW-0663">Pyridoxal phosphate</keyword>
<dbReference type="Gene3D" id="3.90.1150.10">
    <property type="entry name" value="Aspartate Aminotransferase, domain 1"/>
    <property type="match status" value="1"/>
</dbReference>
<keyword evidence="5 12" id="KW-0028">Amino-acid biosynthesis</keyword>
<reference evidence="14" key="2">
    <citation type="submission" date="2017-05" db="UniProtKB">
        <authorList>
            <consortium name="EnsemblMetazoa"/>
        </authorList>
    </citation>
    <scope>IDENTIFICATION</scope>
</reference>
<evidence type="ECO:0000256" key="8">
    <source>
        <dbReference type="ARBA" id="ARBA00023299"/>
    </source>
</evidence>
<dbReference type="InterPro" id="IPR015421">
    <property type="entry name" value="PyrdxlP-dep_Trfase_major"/>
</dbReference>
<comment type="similarity">
    <text evidence="3">Belongs to the class-V pyridoxal-phosphate-dependent aminotransferase family. SerC subfamily.</text>
</comment>
<dbReference type="PANTHER" id="PTHR43247:SF1">
    <property type="entry name" value="PHOSPHOSERINE AMINOTRANSFERASE"/>
    <property type="match status" value="1"/>
</dbReference>
<dbReference type="GO" id="GO:0004648">
    <property type="term" value="F:O-phospho-L-serine:2-oxoglutarate aminotransferase activity"/>
    <property type="evidence" value="ECO:0007669"/>
    <property type="project" value="UniProtKB-EC"/>
</dbReference>
<dbReference type="Pfam" id="PF00266">
    <property type="entry name" value="Aminotran_5"/>
    <property type="match status" value="1"/>
</dbReference>
<feature type="domain" description="Aminotransferase class V" evidence="13">
    <location>
        <begin position="12"/>
        <end position="362"/>
    </location>
</feature>